<dbReference type="Proteomes" id="UP000321907">
    <property type="component" value="Unassembled WGS sequence"/>
</dbReference>
<keyword evidence="3" id="KW-0998">Cell outer membrane</keyword>
<dbReference type="EMBL" id="VOXD01000061">
    <property type="protein sequence ID" value="TXF83353.1"/>
    <property type="molecule type" value="Genomic_DNA"/>
</dbReference>
<evidence type="ECO:0000256" key="1">
    <source>
        <dbReference type="ARBA" id="ARBA00004442"/>
    </source>
</evidence>
<protein>
    <submittedName>
        <fullName evidence="4">TonB-dependent receptor</fullName>
    </submittedName>
</protein>
<comment type="subcellular location">
    <subcellularLocation>
        <location evidence="1">Cell outer membrane</location>
    </subcellularLocation>
</comment>
<dbReference type="Gene3D" id="2.40.170.20">
    <property type="entry name" value="TonB-dependent receptor, beta-barrel domain"/>
    <property type="match status" value="1"/>
</dbReference>
<dbReference type="OrthoDB" id="9803050at2"/>
<evidence type="ECO:0000313" key="4">
    <source>
        <dbReference type="EMBL" id="TXF83353.1"/>
    </source>
</evidence>
<sequence length="782" mass="86136">MYKCLKSAAFTLGGDLFQQASFLLFLSFCSSLSAQDYRKINGFVIERATGEPIIGAQLIPVTGDGATTTNVEGYFQTLIDAPALIVQAFGYASDTLVLSKWENSGTFGMSSYTFSTIEVRTNKADVIRAPGSIQPKLEDLRNLPSLLGEPDLLRSITIYPGVSNGVEGTTGLHVQGGSPDQNLMLLDGGTIYNSGHVFGFLSVFNPDIVSSAELYKGYIPPSFSGRLSSVLDVTTKSGQLDQASYHASFGLVNSSFSAQGPTGALKRGSFIFGIRAAHSFPLTALAGIFSAEENEVKLLAGMYDVNAKYTLRGKQGTQLALSLYSGSDLLRTKDENDNATSVFRLAYGNQIASAKYTVPLSISWFARTNVSFSNYRSELLLRSTLEDGGTNELSSIGSVGEFKLRQDFSTTNRLGTIRLGVLGSARNSTPLRLEGDDLGEEIAEPTASFKNTKISLYAESVSTVGKFTLSGGVNLNRYYLNGSDFKYNGIEPRAGLTFAATPKLRFSFGFSKALQDLHYLQGIGASLPYDVWLPVTEDTPAEESENYTANTTMNGKHFDLTLGGFYRRMNQLVTSRNAGFSVFNGNPNDYEDQLSNEGRGSAYGVELFFEHKKRDNKFSLSYTWMRSLREFSEINGGTQFPYRFDRPHDLQITLQRKLSEKWSLSSSFTLQSGARFTTPTGYVIGITGEPVPVFQKRNNSRLPIYHRLDVMFSRHFSTAKGKIARLDLGLYNAYSRANTSFATIRQEFYREDFFGPIDGQSIFFLKGSVLRIIPTINYSLKW</sequence>
<evidence type="ECO:0000313" key="5">
    <source>
        <dbReference type="Proteomes" id="UP000321907"/>
    </source>
</evidence>
<evidence type="ECO:0000256" key="3">
    <source>
        <dbReference type="ARBA" id="ARBA00023237"/>
    </source>
</evidence>
<name>A0A5C7F4J5_9BACT</name>
<gene>
    <name evidence="4" type="ORF">FUA23_21630</name>
</gene>
<keyword evidence="4" id="KW-0675">Receptor</keyword>
<dbReference type="InterPro" id="IPR008969">
    <property type="entry name" value="CarboxyPept-like_regulatory"/>
</dbReference>
<dbReference type="GO" id="GO:0009279">
    <property type="term" value="C:cell outer membrane"/>
    <property type="evidence" value="ECO:0007669"/>
    <property type="project" value="UniProtKB-SubCell"/>
</dbReference>
<comment type="caution">
    <text evidence="4">The sequence shown here is derived from an EMBL/GenBank/DDBJ whole genome shotgun (WGS) entry which is preliminary data.</text>
</comment>
<keyword evidence="5" id="KW-1185">Reference proteome</keyword>
<keyword evidence="2" id="KW-0472">Membrane</keyword>
<dbReference type="AlphaFoldDB" id="A0A5C7F4J5"/>
<evidence type="ECO:0000256" key="2">
    <source>
        <dbReference type="ARBA" id="ARBA00023136"/>
    </source>
</evidence>
<accession>A0A5C7F4J5</accession>
<dbReference type="InterPro" id="IPR036942">
    <property type="entry name" value="Beta-barrel_TonB_sf"/>
</dbReference>
<dbReference type="SUPFAM" id="SSF49464">
    <property type="entry name" value="Carboxypeptidase regulatory domain-like"/>
    <property type="match status" value="1"/>
</dbReference>
<proteinExistence type="predicted"/>
<dbReference type="RefSeq" id="WP_147932868.1">
    <property type="nucleotide sequence ID" value="NZ_VOXD01000061.1"/>
</dbReference>
<dbReference type="SUPFAM" id="SSF56935">
    <property type="entry name" value="Porins"/>
    <property type="match status" value="1"/>
</dbReference>
<reference evidence="4 5" key="1">
    <citation type="submission" date="2019-08" db="EMBL/GenBank/DDBJ databases">
        <title>Lewinella sp. strain SSH13 Genome sequencing and assembly.</title>
        <authorList>
            <person name="Kim I."/>
        </authorList>
    </citation>
    <scope>NUCLEOTIDE SEQUENCE [LARGE SCALE GENOMIC DNA]</scope>
    <source>
        <strain evidence="4 5">SSH13</strain>
    </source>
</reference>
<organism evidence="4 5">
    <name type="scientific">Neolewinella aurantiaca</name>
    <dbReference type="NCBI Taxonomy" id="2602767"/>
    <lineage>
        <taxon>Bacteria</taxon>
        <taxon>Pseudomonadati</taxon>
        <taxon>Bacteroidota</taxon>
        <taxon>Saprospiria</taxon>
        <taxon>Saprospirales</taxon>
        <taxon>Lewinellaceae</taxon>
        <taxon>Neolewinella</taxon>
    </lineage>
</organism>